<gene>
    <name evidence="1" type="ORF">MAR_003069</name>
</gene>
<evidence type="ECO:0000313" key="2">
    <source>
        <dbReference type="Proteomes" id="UP001164746"/>
    </source>
</evidence>
<sequence>YGHGKSCGVCVIIINDKINLDNFQTDFDGQFNYLDLNVFDFKSRLCNVHAPNVPGERNEYFSSIKRFFLKEDVFDSGILPCSMSDHNFIYVKLKINNNINYSKCKNTEYHKELRNFIKQYQDTPSVAEKICIKYKLNELNSIKRRKRVKSNVYEIDDNNIVKKSSLEILDSFRKFYKTLYTAENVDSFLSEMFLNDFPKISTDDNVDLTKPITINEIEYALKQMDHNKTPGS</sequence>
<protein>
    <submittedName>
        <fullName evidence="1">Uncharacterized protein</fullName>
    </submittedName>
</protein>
<keyword evidence="2" id="KW-1185">Reference proteome</keyword>
<feature type="non-terminal residue" evidence="1">
    <location>
        <position position="1"/>
    </location>
</feature>
<reference evidence="1" key="1">
    <citation type="submission" date="2022-11" db="EMBL/GenBank/DDBJ databases">
        <title>Centuries of genome instability and evolution in soft-shell clam transmissible cancer (bioRxiv).</title>
        <authorList>
            <person name="Hart S.F.M."/>
            <person name="Yonemitsu M.A."/>
            <person name="Giersch R.M."/>
            <person name="Beal B.F."/>
            <person name="Arriagada G."/>
            <person name="Davis B.W."/>
            <person name="Ostrander E.A."/>
            <person name="Goff S.P."/>
            <person name="Metzger M.J."/>
        </authorList>
    </citation>
    <scope>NUCLEOTIDE SEQUENCE</scope>
    <source>
        <strain evidence="1">MELC-2E11</strain>
        <tissue evidence="1">Siphon/mantle</tissue>
    </source>
</reference>
<name>A0ABY7GE78_MYAAR</name>
<dbReference type="EMBL" id="CP111027">
    <property type="protein sequence ID" value="WAR29501.1"/>
    <property type="molecule type" value="Genomic_DNA"/>
</dbReference>
<proteinExistence type="predicted"/>
<organism evidence="1 2">
    <name type="scientific">Mya arenaria</name>
    <name type="common">Soft-shell clam</name>
    <dbReference type="NCBI Taxonomy" id="6604"/>
    <lineage>
        <taxon>Eukaryota</taxon>
        <taxon>Metazoa</taxon>
        <taxon>Spiralia</taxon>
        <taxon>Lophotrochozoa</taxon>
        <taxon>Mollusca</taxon>
        <taxon>Bivalvia</taxon>
        <taxon>Autobranchia</taxon>
        <taxon>Heteroconchia</taxon>
        <taxon>Euheterodonta</taxon>
        <taxon>Imparidentia</taxon>
        <taxon>Neoheterodontei</taxon>
        <taxon>Myida</taxon>
        <taxon>Myoidea</taxon>
        <taxon>Myidae</taxon>
        <taxon>Mya</taxon>
    </lineage>
</organism>
<accession>A0ABY7GE78</accession>
<evidence type="ECO:0000313" key="1">
    <source>
        <dbReference type="EMBL" id="WAR29501.1"/>
    </source>
</evidence>
<feature type="non-terminal residue" evidence="1">
    <location>
        <position position="232"/>
    </location>
</feature>
<dbReference type="Proteomes" id="UP001164746">
    <property type="component" value="Chromosome 16"/>
</dbReference>